<dbReference type="InterPro" id="IPR015943">
    <property type="entry name" value="WD40/YVTN_repeat-like_dom_sf"/>
</dbReference>
<feature type="repeat" description="WD" evidence="6">
    <location>
        <begin position="233"/>
        <end position="276"/>
    </location>
</feature>
<sequence length="389" mass="40441">MGRNRGRKGRQAKKEGEQGDGDAGEQQQQRQNEYQQPSDPPRAVLAVHPQGAAVAVAVGPELRVFDTKAQKLHTLVSKPEAGQGQQQGKGQQAAAPFIRGLAFDASGRYLLAGSEDKAAGLRLWDCTTWQLLQGIKVPKKVTTCAFTADGRHMLAADKFGDVLAAATQRPEGLPEGQAQEPEILLGHYCAILTSLSLSANGSLLATTDRDHRVRVSIVPADPLAGAHEIQSFCFGHTTFVTCSAFVHQGQQELLVSGGGDGTLRLWDPLTGQLLHTLELPPQPQVAGGEQGGDGQAAGQQAASEPEGEQQAAGKEQQEEDEDGASSEDEAAACAGGASAAQGAAADAAVPLALAASPDGGWLVAAVDGRDELCLVQLDWQAGQLGEGAC</sequence>
<evidence type="ECO:0000256" key="1">
    <source>
        <dbReference type="ARBA" id="ARBA00004123"/>
    </source>
</evidence>
<evidence type="ECO:0000256" key="2">
    <source>
        <dbReference type="ARBA" id="ARBA00022574"/>
    </source>
</evidence>
<organism evidence="8 9">
    <name type="scientific">Chlorella ohadii</name>
    <dbReference type="NCBI Taxonomy" id="2649997"/>
    <lineage>
        <taxon>Eukaryota</taxon>
        <taxon>Viridiplantae</taxon>
        <taxon>Chlorophyta</taxon>
        <taxon>core chlorophytes</taxon>
        <taxon>Trebouxiophyceae</taxon>
        <taxon>Chlorellales</taxon>
        <taxon>Chlorellaceae</taxon>
        <taxon>Chlorella clade</taxon>
        <taxon>Chlorella</taxon>
    </lineage>
</organism>
<dbReference type="InterPro" id="IPR011047">
    <property type="entry name" value="Quinoprotein_ADH-like_sf"/>
</dbReference>
<keyword evidence="5" id="KW-0539">Nucleus</keyword>
<dbReference type="Pfam" id="PF00400">
    <property type="entry name" value="WD40"/>
    <property type="match status" value="3"/>
</dbReference>
<dbReference type="SUPFAM" id="SSF50998">
    <property type="entry name" value="Quinoprotein alcohol dehydrogenase-like"/>
    <property type="match status" value="1"/>
</dbReference>
<feature type="region of interest" description="Disordered" evidence="7">
    <location>
        <begin position="1"/>
        <end position="43"/>
    </location>
</feature>
<evidence type="ECO:0000256" key="6">
    <source>
        <dbReference type="PROSITE-ProRule" id="PRU00221"/>
    </source>
</evidence>
<dbReference type="Proteomes" id="UP001205105">
    <property type="component" value="Unassembled WGS sequence"/>
</dbReference>
<dbReference type="SMART" id="SM00320">
    <property type="entry name" value="WD40"/>
    <property type="match status" value="3"/>
</dbReference>
<dbReference type="InterPro" id="IPR028884">
    <property type="entry name" value="Trm82"/>
</dbReference>
<dbReference type="PROSITE" id="PS50294">
    <property type="entry name" value="WD_REPEATS_REGION"/>
    <property type="match status" value="1"/>
</dbReference>
<evidence type="ECO:0000256" key="7">
    <source>
        <dbReference type="SAM" id="MobiDB-lite"/>
    </source>
</evidence>
<keyword evidence="3" id="KW-0819">tRNA processing</keyword>
<dbReference type="GO" id="GO:0005634">
    <property type="term" value="C:nucleus"/>
    <property type="evidence" value="ECO:0007669"/>
    <property type="project" value="UniProtKB-SubCell"/>
</dbReference>
<keyword evidence="2 6" id="KW-0853">WD repeat</keyword>
<dbReference type="InterPro" id="IPR001680">
    <property type="entry name" value="WD40_rpt"/>
</dbReference>
<comment type="caution">
    <text evidence="8">The sequence shown here is derived from an EMBL/GenBank/DDBJ whole genome shotgun (WGS) entry which is preliminary data.</text>
</comment>
<evidence type="ECO:0000313" key="9">
    <source>
        <dbReference type="Proteomes" id="UP001205105"/>
    </source>
</evidence>
<keyword evidence="9" id="KW-1185">Reference proteome</keyword>
<protein>
    <recommendedName>
        <fullName evidence="10">WD repeat-containing protein 4 homolog</fullName>
    </recommendedName>
</protein>
<feature type="compositionally biased region" description="Acidic residues" evidence="7">
    <location>
        <begin position="317"/>
        <end position="330"/>
    </location>
</feature>
<evidence type="ECO:0008006" key="10">
    <source>
        <dbReference type="Google" id="ProtNLM"/>
    </source>
</evidence>
<evidence type="ECO:0000256" key="3">
    <source>
        <dbReference type="ARBA" id="ARBA00022694"/>
    </source>
</evidence>
<keyword evidence="4" id="KW-0677">Repeat</keyword>
<dbReference type="GO" id="GO:0036265">
    <property type="term" value="P:RNA (guanine-N7)-methylation"/>
    <property type="evidence" value="ECO:0007669"/>
    <property type="project" value="InterPro"/>
</dbReference>
<name>A0AAD5H3R6_9CHLO</name>
<dbReference type="GO" id="GO:0006400">
    <property type="term" value="P:tRNA modification"/>
    <property type="evidence" value="ECO:0007669"/>
    <property type="project" value="TreeGrafter"/>
</dbReference>
<evidence type="ECO:0000313" key="8">
    <source>
        <dbReference type="EMBL" id="KAI7842826.1"/>
    </source>
</evidence>
<accession>A0AAD5H3R6</accession>
<dbReference type="GO" id="GO:0005829">
    <property type="term" value="C:cytosol"/>
    <property type="evidence" value="ECO:0007669"/>
    <property type="project" value="TreeGrafter"/>
</dbReference>
<dbReference type="PANTHER" id="PTHR16288">
    <property type="entry name" value="WD40 REPEAT PROTEIN 4"/>
    <property type="match status" value="1"/>
</dbReference>
<dbReference type="GO" id="GO:0043527">
    <property type="term" value="C:tRNA methyltransferase complex"/>
    <property type="evidence" value="ECO:0007669"/>
    <property type="project" value="TreeGrafter"/>
</dbReference>
<feature type="region of interest" description="Disordered" evidence="7">
    <location>
        <begin position="281"/>
        <end position="334"/>
    </location>
</feature>
<evidence type="ECO:0000256" key="4">
    <source>
        <dbReference type="ARBA" id="ARBA00022737"/>
    </source>
</evidence>
<dbReference type="AlphaFoldDB" id="A0AAD5H3R6"/>
<feature type="compositionally biased region" description="Low complexity" evidence="7">
    <location>
        <begin position="24"/>
        <end position="36"/>
    </location>
</feature>
<comment type="subcellular location">
    <subcellularLocation>
        <location evidence="1">Nucleus</location>
    </subcellularLocation>
</comment>
<gene>
    <name evidence="8" type="ORF">COHA_003572</name>
</gene>
<evidence type="ECO:0000256" key="5">
    <source>
        <dbReference type="ARBA" id="ARBA00023242"/>
    </source>
</evidence>
<feature type="compositionally biased region" description="Basic residues" evidence="7">
    <location>
        <begin position="1"/>
        <end position="11"/>
    </location>
</feature>
<dbReference type="PROSITE" id="PS50082">
    <property type="entry name" value="WD_REPEATS_2"/>
    <property type="match status" value="1"/>
</dbReference>
<dbReference type="Gene3D" id="2.130.10.10">
    <property type="entry name" value="YVTN repeat-like/Quinoprotein amine dehydrogenase"/>
    <property type="match status" value="2"/>
</dbReference>
<dbReference type="PANTHER" id="PTHR16288:SF0">
    <property type="entry name" value="TRNA (GUANINE-N(7)-)-METHYLTRANSFERASE NON-CATALYTIC SUBUNIT WDR4"/>
    <property type="match status" value="1"/>
</dbReference>
<feature type="compositionally biased region" description="Low complexity" evidence="7">
    <location>
        <begin position="296"/>
        <end position="314"/>
    </location>
</feature>
<dbReference type="EMBL" id="JADXDR010000048">
    <property type="protein sequence ID" value="KAI7842826.1"/>
    <property type="molecule type" value="Genomic_DNA"/>
</dbReference>
<reference evidence="8" key="1">
    <citation type="submission" date="2020-11" db="EMBL/GenBank/DDBJ databases">
        <title>Chlorella ohadii genome sequencing and assembly.</title>
        <authorList>
            <person name="Murik O."/>
            <person name="Treves H."/>
            <person name="Kedem I."/>
            <person name="Shotland Y."/>
            <person name="Kaplan A."/>
        </authorList>
    </citation>
    <scope>NUCLEOTIDE SEQUENCE</scope>
    <source>
        <strain evidence="8">1</strain>
    </source>
</reference>
<proteinExistence type="predicted"/>